<dbReference type="RefSeq" id="XP_012896893.1">
    <property type="nucleotide sequence ID" value="XM_013041439.1"/>
</dbReference>
<evidence type="ECO:0000313" key="1">
    <source>
        <dbReference type="EMBL" id="CBK22845.2"/>
    </source>
</evidence>
<proteinExistence type="predicted"/>
<reference evidence="1" key="1">
    <citation type="submission" date="2010-02" db="EMBL/GenBank/DDBJ databases">
        <title>Sequencing and annotation of the Blastocystis hominis genome.</title>
        <authorList>
            <person name="Wincker P."/>
        </authorList>
    </citation>
    <scope>NUCLEOTIDE SEQUENCE</scope>
    <source>
        <strain evidence="1">Singapore isolate B</strain>
    </source>
</reference>
<evidence type="ECO:0000313" key="2">
    <source>
        <dbReference type="Proteomes" id="UP000008312"/>
    </source>
</evidence>
<protein>
    <submittedName>
        <fullName evidence="1">Uncharacterized protein</fullName>
    </submittedName>
</protein>
<name>D8M456_BLAHO</name>
<gene>
    <name evidence="1" type="ORF">GSBLH_T00002432001</name>
</gene>
<dbReference type="GeneID" id="24919602"/>
<dbReference type="OrthoDB" id="2354469at2759"/>
<dbReference type="EMBL" id="FN668651">
    <property type="protein sequence ID" value="CBK22845.2"/>
    <property type="molecule type" value="Genomic_DNA"/>
</dbReference>
<accession>D8M456</accession>
<sequence>MQGTSSQTVGIFKRRGYEYQGERDPWIGLCCCEDQVPWNLQHLDNGLLLPFRG</sequence>
<dbReference type="InParanoid" id="D8M456"/>
<organism evidence="1">
    <name type="scientific">Blastocystis hominis</name>
    <dbReference type="NCBI Taxonomy" id="12968"/>
    <lineage>
        <taxon>Eukaryota</taxon>
        <taxon>Sar</taxon>
        <taxon>Stramenopiles</taxon>
        <taxon>Bigyra</taxon>
        <taxon>Opalozoa</taxon>
        <taxon>Opalinata</taxon>
        <taxon>Blastocystidae</taxon>
        <taxon>Blastocystis</taxon>
    </lineage>
</organism>
<dbReference type="AlphaFoldDB" id="D8M456"/>
<keyword evidence="2" id="KW-1185">Reference proteome</keyword>
<dbReference type="Proteomes" id="UP000008312">
    <property type="component" value="Unassembled WGS sequence"/>
</dbReference>